<dbReference type="Proteomes" id="UP001295444">
    <property type="component" value="Chromosome 05"/>
</dbReference>
<accession>A0AAD1S7G7</accession>
<feature type="compositionally biased region" description="Polar residues" evidence="1">
    <location>
        <begin position="45"/>
        <end position="87"/>
    </location>
</feature>
<reference evidence="2" key="1">
    <citation type="submission" date="2022-03" db="EMBL/GenBank/DDBJ databases">
        <authorList>
            <person name="Alioto T."/>
            <person name="Alioto T."/>
            <person name="Gomez Garrido J."/>
        </authorList>
    </citation>
    <scope>NUCLEOTIDE SEQUENCE</scope>
</reference>
<name>A0AAD1S7G7_PELCU</name>
<feature type="region of interest" description="Disordered" evidence="1">
    <location>
        <begin position="1"/>
        <end position="30"/>
    </location>
</feature>
<dbReference type="EMBL" id="OW240916">
    <property type="protein sequence ID" value="CAH2291468.1"/>
    <property type="molecule type" value="Genomic_DNA"/>
</dbReference>
<dbReference type="AlphaFoldDB" id="A0AAD1S7G7"/>
<sequence length="111" mass="12205">TGRSGDDSKSCIQSPKTLPIRHQEEPTQIPNQQVTLHLQTGISATKYSTVTTDNARPVTRASSRSYPRPQETTTGHRYPRPNQTPTWDGSWDGPTLNVADGRNSKPIANPP</sequence>
<proteinExistence type="predicted"/>
<gene>
    <name evidence="2" type="ORF">PECUL_23A010570</name>
</gene>
<organism evidence="2 3">
    <name type="scientific">Pelobates cultripes</name>
    <name type="common">Western spadefoot toad</name>
    <dbReference type="NCBI Taxonomy" id="61616"/>
    <lineage>
        <taxon>Eukaryota</taxon>
        <taxon>Metazoa</taxon>
        <taxon>Chordata</taxon>
        <taxon>Craniata</taxon>
        <taxon>Vertebrata</taxon>
        <taxon>Euteleostomi</taxon>
        <taxon>Amphibia</taxon>
        <taxon>Batrachia</taxon>
        <taxon>Anura</taxon>
        <taxon>Pelobatoidea</taxon>
        <taxon>Pelobatidae</taxon>
        <taxon>Pelobates</taxon>
    </lineage>
</organism>
<keyword evidence="3" id="KW-1185">Reference proteome</keyword>
<evidence type="ECO:0000313" key="3">
    <source>
        <dbReference type="Proteomes" id="UP001295444"/>
    </source>
</evidence>
<feature type="non-terminal residue" evidence="2">
    <location>
        <position position="1"/>
    </location>
</feature>
<evidence type="ECO:0000256" key="1">
    <source>
        <dbReference type="SAM" id="MobiDB-lite"/>
    </source>
</evidence>
<protein>
    <submittedName>
        <fullName evidence="2">Uncharacterized protein</fullName>
    </submittedName>
</protein>
<evidence type="ECO:0000313" key="2">
    <source>
        <dbReference type="EMBL" id="CAH2291468.1"/>
    </source>
</evidence>
<feature type="region of interest" description="Disordered" evidence="1">
    <location>
        <begin position="45"/>
        <end position="111"/>
    </location>
</feature>